<protein>
    <recommendedName>
        <fullName evidence="1">PiggyBac transposable element-derived protein domain-containing protein</fullName>
    </recommendedName>
</protein>
<comment type="caution">
    <text evidence="2">The sequence shown here is derived from an EMBL/GenBank/DDBJ whole genome shotgun (WGS) entry which is preliminary data.</text>
</comment>
<name>A0ABQ9I947_9NEOP</name>
<proteinExistence type="predicted"/>
<accession>A0ABQ9I947</accession>
<evidence type="ECO:0000313" key="3">
    <source>
        <dbReference type="Proteomes" id="UP001159363"/>
    </source>
</evidence>
<gene>
    <name evidence="2" type="ORF">PR048_005361</name>
</gene>
<feature type="domain" description="PiggyBac transposable element-derived protein" evidence="1">
    <location>
        <begin position="9"/>
        <end position="95"/>
    </location>
</feature>
<dbReference type="InterPro" id="IPR029526">
    <property type="entry name" value="PGBD"/>
</dbReference>
<organism evidence="2 3">
    <name type="scientific">Dryococelus australis</name>
    <dbReference type="NCBI Taxonomy" id="614101"/>
    <lineage>
        <taxon>Eukaryota</taxon>
        <taxon>Metazoa</taxon>
        <taxon>Ecdysozoa</taxon>
        <taxon>Arthropoda</taxon>
        <taxon>Hexapoda</taxon>
        <taxon>Insecta</taxon>
        <taxon>Pterygota</taxon>
        <taxon>Neoptera</taxon>
        <taxon>Polyneoptera</taxon>
        <taxon>Phasmatodea</taxon>
        <taxon>Verophasmatodea</taxon>
        <taxon>Anareolatae</taxon>
        <taxon>Phasmatidae</taxon>
        <taxon>Eurycanthinae</taxon>
        <taxon>Dryococelus</taxon>
    </lineage>
</organism>
<keyword evidence="3" id="KW-1185">Reference proteome</keyword>
<dbReference type="Pfam" id="PF13843">
    <property type="entry name" value="DDE_Tnp_1_7"/>
    <property type="match status" value="1"/>
</dbReference>
<dbReference type="EMBL" id="JARBHB010000002">
    <property type="protein sequence ID" value="KAJ8892780.1"/>
    <property type="molecule type" value="Genomic_DNA"/>
</dbReference>
<reference evidence="2 3" key="1">
    <citation type="submission" date="2023-02" db="EMBL/GenBank/DDBJ databases">
        <title>LHISI_Scaffold_Assembly.</title>
        <authorList>
            <person name="Stuart O.P."/>
            <person name="Cleave R."/>
            <person name="Magrath M.J.L."/>
            <person name="Mikheyev A.S."/>
        </authorList>
    </citation>
    <scope>NUCLEOTIDE SEQUENCE [LARGE SCALE GENOMIC DNA]</scope>
    <source>
        <strain evidence="2">Daus_M_001</strain>
        <tissue evidence="2">Leg muscle</tissue>
    </source>
</reference>
<evidence type="ECO:0000259" key="1">
    <source>
        <dbReference type="Pfam" id="PF13843"/>
    </source>
</evidence>
<sequence length="110" mass="12634">MAGLKKAQHLNLQELWVDDGATQDCFTAITSIKRFAMLLKALRFDDLDTREARKKVDDLAPIRNIFEEFVTKCSSYYQVGEYVTIYEMVVTNSVKITQISLQNTALKFMS</sequence>
<dbReference type="Proteomes" id="UP001159363">
    <property type="component" value="Chromosome 2"/>
</dbReference>
<evidence type="ECO:0000313" key="2">
    <source>
        <dbReference type="EMBL" id="KAJ8892780.1"/>
    </source>
</evidence>